<reference evidence="2 3" key="2">
    <citation type="submission" date="2018-11" db="EMBL/GenBank/DDBJ databases">
        <authorList>
            <consortium name="Pathogen Informatics"/>
        </authorList>
    </citation>
    <scope>NUCLEOTIDE SEQUENCE [LARGE SCALE GENOMIC DNA]</scope>
</reference>
<dbReference type="InterPro" id="IPR006721">
    <property type="entry name" value="ATP_synth_F1_esu_mt"/>
</dbReference>
<dbReference type="SUPFAM" id="SSF48690">
    <property type="entry name" value="Epsilon subunit of mitochondrial F1F0-ATP synthase"/>
    <property type="match status" value="1"/>
</dbReference>
<evidence type="ECO:0000256" key="1">
    <source>
        <dbReference type="ARBA" id="ARBA00009502"/>
    </source>
</evidence>
<keyword evidence="3" id="KW-1185">Reference proteome</keyword>
<comment type="similarity">
    <text evidence="1">Belongs to the eukaryotic ATPase epsilon family.</text>
</comment>
<dbReference type="CDD" id="cd12153">
    <property type="entry name" value="F1-ATPase_epsilon"/>
    <property type="match status" value="1"/>
</dbReference>
<dbReference type="AlphaFoldDB" id="A0A0N4XXI9"/>
<dbReference type="GO" id="GO:0005743">
    <property type="term" value="C:mitochondrial inner membrane"/>
    <property type="evidence" value="ECO:0007669"/>
    <property type="project" value="InterPro"/>
</dbReference>
<dbReference type="Gene3D" id="1.10.1620.20">
    <property type="entry name" value="ATP synthase, F1 complex, epsilon subunit superfamily, mitochondrial"/>
    <property type="match status" value="1"/>
</dbReference>
<dbReference type="GO" id="GO:0045259">
    <property type="term" value="C:proton-transporting ATP synthase complex"/>
    <property type="evidence" value="ECO:0007669"/>
    <property type="project" value="InterPro"/>
</dbReference>
<evidence type="ECO:0000313" key="2">
    <source>
        <dbReference type="EMBL" id="VDL71298.1"/>
    </source>
</evidence>
<organism evidence="4">
    <name type="scientific">Nippostrongylus brasiliensis</name>
    <name type="common">Rat hookworm</name>
    <dbReference type="NCBI Taxonomy" id="27835"/>
    <lineage>
        <taxon>Eukaryota</taxon>
        <taxon>Metazoa</taxon>
        <taxon>Ecdysozoa</taxon>
        <taxon>Nematoda</taxon>
        <taxon>Chromadorea</taxon>
        <taxon>Rhabditida</taxon>
        <taxon>Rhabditina</taxon>
        <taxon>Rhabditomorpha</taxon>
        <taxon>Strongyloidea</taxon>
        <taxon>Heligmosomidae</taxon>
        <taxon>Nippostrongylus</taxon>
    </lineage>
</organism>
<accession>A0A0N4XXI9</accession>
<dbReference type="WBParaSite" id="NBR_0000770801-mRNA-1">
    <property type="protein sequence ID" value="NBR_0000770801-mRNA-1"/>
    <property type="gene ID" value="NBR_0000770801"/>
</dbReference>
<reference evidence="4" key="1">
    <citation type="submission" date="2017-02" db="UniProtKB">
        <authorList>
            <consortium name="WormBaseParasite"/>
        </authorList>
    </citation>
    <scope>IDENTIFICATION</scope>
</reference>
<dbReference type="Proteomes" id="UP000271162">
    <property type="component" value="Unassembled WGS sequence"/>
</dbReference>
<sequence length="61" mass="6821">MVLWRAVGINYVRYSQIAAEVTKKCSKVAKDVQQQQRARPAGATLKITTWENGKAVTNSKK</sequence>
<evidence type="ECO:0000313" key="3">
    <source>
        <dbReference type="Proteomes" id="UP000271162"/>
    </source>
</evidence>
<evidence type="ECO:0000313" key="4">
    <source>
        <dbReference type="WBParaSite" id="NBR_0000770801-mRNA-1"/>
    </source>
</evidence>
<dbReference type="InterPro" id="IPR036742">
    <property type="entry name" value="ATP_synth_F1_esu_sf_mt"/>
</dbReference>
<dbReference type="EMBL" id="UYSL01019917">
    <property type="protein sequence ID" value="VDL71298.1"/>
    <property type="molecule type" value="Genomic_DNA"/>
</dbReference>
<proteinExistence type="inferred from homology"/>
<dbReference type="STRING" id="27835.A0A0N4XXI9"/>
<gene>
    <name evidence="2" type="ORF">NBR_LOCUS7709</name>
</gene>
<dbReference type="Pfam" id="PF04627">
    <property type="entry name" value="ATP-synt_Eps"/>
    <property type="match status" value="1"/>
</dbReference>
<dbReference type="GO" id="GO:0046933">
    <property type="term" value="F:proton-transporting ATP synthase activity, rotational mechanism"/>
    <property type="evidence" value="ECO:0007669"/>
    <property type="project" value="InterPro"/>
</dbReference>
<protein>
    <submittedName>
        <fullName evidence="4">ATP synthase subunit epsilon, mitochondrial (inferred by orthology to a human protein)</fullName>
    </submittedName>
</protein>
<name>A0A0N4XXI9_NIPBR</name>